<feature type="domain" description="Response regulatory" evidence="9">
    <location>
        <begin position="457"/>
        <end position="574"/>
    </location>
</feature>
<reference evidence="10 11" key="1">
    <citation type="journal article" date="2015" name="Biotechnol. Bioeng.">
        <title>Genome sequence and phenotypic characterization of Caulobacter segnis.</title>
        <authorList>
            <person name="Patel S."/>
            <person name="Fletcher B."/>
            <person name="Scott D.C."/>
            <person name="Ely B."/>
        </authorList>
    </citation>
    <scope>NUCLEOTIDE SEQUENCE [LARGE SCALE GENOMIC DNA]</scope>
    <source>
        <strain evidence="10 11">TK0059</strain>
    </source>
</reference>
<dbReference type="PRINTS" id="PR00344">
    <property type="entry name" value="BCTRLSENSOR"/>
</dbReference>
<feature type="transmembrane region" description="Helical" evidence="7">
    <location>
        <begin position="31"/>
        <end position="57"/>
    </location>
</feature>
<evidence type="ECO:0000256" key="5">
    <source>
        <dbReference type="PROSITE-ProRule" id="PRU00169"/>
    </source>
</evidence>
<dbReference type="Pfam" id="PF00072">
    <property type="entry name" value="Response_reg"/>
    <property type="match status" value="1"/>
</dbReference>
<gene>
    <name evidence="10" type="ORF">B7G68_03630</name>
</gene>
<evidence type="ECO:0000259" key="9">
    <source>
        <dbReference type="PROSITE" id="PS50110"/>
    </source>
</evidence>
<keyword evidence="10" id="KW-0418">Kinase</keyword>
<dbReference type="CDD" id="cd16922">
    <property type="entry name" value="HATPase_EvgS-ArcB-TorS-like"/>
    <property type="match status" value="1"/>
</dbReference>
<name>A0ABM6TD58_9CAUL</name>
<keyword evidence="10" id="KW-0808">Transferase</keyword>
<keyword evidence="7" id="KW-1133">Transmembrane helix</keyword>
<dbReference type="PANTHER" id="PTHR45339:SF1">
    <property type="entry name" value="HYBRID SIGNAL TRANSDUCTION HISTIDINE KINASE J"/>
    <property type="match status" value="1"/>
</dbReference>
<dbReference type="EC" id="2.7.13.3" evidence="2"/>
<protein>
    <recommendedName>
        <fullName evidence="2">histidine kinase</fullName>
        <ecNumber evidence="2">2.7.13.3</ecNumber>
    </recommendedName>
</protein>
<dbReference type="Pfam" id="PF02518">
    <property type="entry name" value="HATPase_c"/>
    <property type="match status" value="1"/>
</dbReference>
<keyword evidence="11" id="KW-1185">Reference proteome</keyword>
<dbReference type="InterPro" id="IPR004358">
    <property type="entry name" value="Sig_transdc_His_kin-like_C"/>
</dbReference>
<dbReference type="GO" id="GO:0016301">
    <property type="term" value="F:kinase activity"/>
    <property type="evidence" value="ECO:0007669"/>
    <property type="project" value="UniProtKB-KW"/>
</dbReference>
<feature type="transmembrane region" description="Helical" evidence="7">
    <location>
        <begin position="165"/>
        <end position="184"/>
    </location>
</feature>
<dbReference type="InterPro" id="IPR001789">
    <property type="entry name" value="Sig_transdc_resp-reg_receiver"/>
</dbReference>
<dbReference type="PROSITE" id="PS50109">
    <property type="entry name" value="HIS_KIN"/>
    <property type="match status" value="1"/>
</dbReference>
<dbReference type="InterPro" id="IPR003661">
    <property type="entry name" value="HisK_dim/P_dom"/>
</dbReference>
<evidence type="ECO:0000256" key="6">
    <source>
        <dbReference type="SAM" id="Coils"/>
    </source>
</evidence>
<sequence>MGWLSDTWSDTRLDEVAADTYRLTPSRLVSAAVAAVIVGLGLGATIAAGWLVSLLAGEGLAYLVTRRFRSGRTGTARLRALFIWASVPINASWAALAALLWLQGHGDTRLGAVAIWCGQLIYTQNFRHQSAPLLVLNGLAPMVSLIVFPFFFLPGDELETLTARWGLFLLVATTINVMLLNRAAARRMDDLTRDLRQEREKALEAARAKSTFIAVASHELRTPMNGLLGMAHALGRSDLSAAQREQVDLMIRSGDSLMHLLNDVLDLSRIETGRVELAPADIALPRVMTEVVNAWRDAAAFKGLSLSIDFAPDLPAAIHADDLRIRQVMTNLVSNAIKFTAEGGVAIEVGATTAPDGRRMIAITVADSGPGVPDHARERVFDSFTQADETVSRDYGGAGLGLSIARALARRMGGDLVLAPSRMGARFLFTFEAVETVPVRERADDTPPEAPALDQLRVLMAEDNAVNQLVVRAMLEPIGVALTVVENGQEALKALGEGRYDCVLMDINMPVMDGVTALEAIRAGRVGPSPPPIIALTASAMAGDRERFLEMGFDDHLGKPIRPADLVTAIAAAASGASAGGRLRGAA</sequence>
<dbReference type="EMBL" id="CP027850">
    <property type="protein sequence ID" value="AVQ01035.1"/>
    <property type="molecule type" value="Genomic_DNA"/>
</dbReference>
<dbReference type="Pfam" id="PF00512">
    <property type="entry name" value="HisKA"/>
    <property type="match status" value="1"/>
</dbReference>
<dbReference type="InterPro" id="IPR036890">
    <property type="entry name" value="HATPase_C_sf"/>
</dbReference>
<evidence type="ECO:0000259" key="8">
    <source>
        <dbReference type="PROSITE" id="PS50109"/>
    </source>
</evidence>
<evidence type="ECO:0000256" key="1">
    <source>
        <dbReference type="ARBA" id="ARBA00000085"/>
    </source>
</evidence>
<organism evidence="10 11">
    <name type="scientific">Caulobacter segnis</name>
    <dbReference type="NCBI Taxonomy" id="88688"/>
    <lineage>
        <taxon>Bacteria</taxon>
        <taxon>Pseudomonadati</taxon>
        <taxon>Pseudomonadota</taxon>
        <taxon>Alphaproteobacteria</taxon>
        <taxon>Caulobacterales</taxon>
        <taxon>Caulobacteraceae</taxon>
        <taxon>Caulobacter</taxon>
    </lineage>
</organism>
<dbReference type="Proteomes" id="UP000240527">
    <property type="component" value="Chromosome"/>
</dbReference>
<comment type="catalytic activity">
    <reaction evidence="1">
        <text>ATP + protein L-histidine = ADP + protein N-phospho-L-histidine.</text>
        <dbReference type="EC" id="2.7.13.3"/>
    </reaction>
</comment>
<keyword evidence="6" id="KW-0175">Coiled coil</keyword>
<keyword evidence="7" id="KW-0812">Transmembrane</keyword>
<dbReference type="PANTHER" id="PTHR45339">
    <property type="entry name" value="HYBRID SIGNAL TRANSDUCTION HISTIDINE KINASE J"/>
    <property type="match status" value="1"/>
</dbReference>
<evidence type="ECO:0000313" key="10">
    <source>
        <dbReference type="EMBL" id="AVQ01035.1"/>
    </source>
</evidence>
<evidence type="ECO:0000256" key="3">
    <source>
        <dbReference type="ARBA" id="ARBA00022553"/>
    </source>
</evidence>
<dbReference type="SUPFAM" id="SSF55874">
    <property type="entry name" value="ATPase domain of HSP90 chaperone/DNA topoisomerase II/histidine kinase"/>
    <property type="match status" value="1"/>
</dbReference>
<evidence type="ECO:0000256" key="4">
    <source>
        <dbReference type="ARBA" id="ARBA00023012"/>
    </source>
</evidence>
<evidence type="ECO:0000313" key="11">
    <source>
        <dbReference type="Proteomes" id="UP000240527"/>
    </source>
</evidence>
<feature type="transmembrane region" description="Helical" evidence="7">
    <location>
        <begin position="78"/>
        <end position="102"/>
    </location>
</feature>
<dbReference type="InterPro" id="IPR005467">
    <property type="entry name" value="His_kinase_dom"/>
</dbReference>
<keyword evidence="7" id="KW-0472">Membrane</keyword>
<dbReference type="InterPro" id="IPR036097">
    <property type="entry name" value="HisK_dim/P_sf"/>
</dbReference>
<dbReference type="CDD" id="cd00082">
    <property type="entry name" value="HisKA"/>
    <property type="match status" value="1"/>
</dbReference>
<dbReference type="InterPro" id="IPR003594">
    <property type="entry name" value="HATPase_dom"/>
</dbReference>
<dbReference type="RefSeq" id="WP_013077890.1">
    <property type="nucleotide sequence ID" value="NZ_CP027850.1"/>
</dbReference>
<feature type="domain" description="Histidine kinase" evidence="8">
    <location>
        <begin position="215"/>
        <end position="435"/>
    </location>
</feature>
<accession>A0ABM6TD58</accession>
<dbReference type="Gene3D" id="3.30.565.10">
    <property type="entry name" value="Histidine kinase-like ATPase, C-terminal domain"/>
    <property type="match status" value="1"/>
</dbReference>
<evidence type="ECO:0000256" key="7">
    <source>
        <dbReference type="SAM" id="Phobius"/>
    </source>
</evidence>
<dbReference type="Gene3D" id="3.40.50.2300">
    <property type="match status" value="1"/>
</dbReference>
<proteinExistence type="predicted"/>
<dbReference type="SMART" id="SM00448">
    <property type="entry name" value="REC"/>
    <property type="match status" value="1"/>
</dbReference>
<dbReference type="SUPFAM" id="SSF47384">
    <property type="entry name" value="Homodimeric domain of signal transducing histidine kinase"/>
    <property type="match status" value="1"/>
</dbReference>
<feature type="coiled-coil region" evidence="6">
    <location>
        <begin position="181"/>
        <end position="208"/>
    </location>
</feature>
<keyword evidence="4" id="KW-0902">Two-component regulatory system</keyword>
<dbReference type="SMART" id="SM00387">
    <property type="entry name" value="HATPase_c"/>
    <property type="match status" value="1"/>
</dbReference>
<keyword evidence="3 5" id="KW-0597">Phosphoprotein</keyword>
<feature type="modified residue" description="4-aspartylphosphate" evidence="5">
    <location>
        <position position="506"/>
    </location>
</feature>
<evidence type="ECO:0000256" key="2">
    <source>
        <dbReference type="ARBA" id="ARBA00012438"/>
    </source>
</evidence>
<dbReference type="SMART" id="SM00388">
    <property type="entry name" value="HisKA"/>
    <property type="match status" value="1"/>
</dbReference>
<dbReference type="PROSITE" id="PS50110">
    <property type="entry name" value="RESPONSE_REGULATORY"/>
    <property type="match status" value="1"/>
</dbReference>
<dbReference type="Gene3D" id="1.10.287.130">
    <property type="match status" value="1"/>
</dbReference>
<dbReference type="CDD" id="cd17546">
    <property type="entry name" value="REC_hyHK_CKI1_RcsC-like"/>
    <property type="match status" value="1"/>
</dbReference>
<dbReference type="SUPFAM" id="SSF52172">
    <property type="entry name" value="CheY-like"/>
    <property type="match status" value="1"/>
</dbReference>
<feature type="transmembrane region" description="Helical" evidence="7">
    <location>
        <begin position="133"/>
        <end position="153"/>
    </location>
</feature>
<dbReference type="InterPro" id="IPR011006">
    <property type="entry name" value="CheY-like_superfamily"/>
</dbReference>